<dbReference type="EMBL" id="DS469545">
    <property type="protein sequence ID" value="EDO44320.1"/>
    <property type="molecule type" value="Genomic_DNA"/>
</dbReference>
<dbReference type="STRING" id="45351.A7RVY7"/>
<feature type="compositionally biased region" description="Low complexity" evidence="1">
    <location>
        <begin position="491"/>
        <end position="511"/>
    </location>
</feature>
<accession>A7RVY7</accession>
<evidence type="ECO:0000313" key="2">
    <source>
        <dbReference type="EMBL" id="EDO44320.1"/>
    </source>
</evidence>
<dbReference type="GO" id="GO:0045504">
    <property type="term" value="F:dynein heavy chain binding"/>
    <property type="evidence" value="ECO:0000318"/>
    <property type="project" value="GO_Central"/>
</dbReference>
<feature type="compositionally biased region" description="Low complexity" evidence="1">
    <location>
        <begin position="524"/>
        <end position="533"/>
    </location>
</feature>
<dbReference type="GO" id="GO:0005737">
    <property type="term" value="C:cytoplasm"/>
    <property type="evidence" value="ECO:0000318"/>
    <property type="project" value="GO_Central"/>
</dbReference>
<feature type="compositionally biased region" description="Basic and acidic residues" evidence="1">
    <location>
        <begin position="259"/>
        <end position="268"/>
    </location>
</feature>
<feature type="region of interest" description="Disordered" evidence="1">
    <location>
        <begin position="178"/>
        <end position="197"/>
    </location>
</feature>
<dbReference type="GO" id="GO:0043014">
    <property type="term" value="F:alpha-tubulin binding"/>
    <property type="evidence" value="ECO:0000318"/>
    <property type="project" value="GO_Central"/>
</dbReference>
<feature type="region of interest" description="Disordered" evidence="1">
    <location>
        <begin position="258"/>
        <end position="277"/>
    </location>
</feature>
<organism evidence="2 3">
    <name type="scientific">Nematostella vectensis</name>
    <name type="common">Starlet sea anemone</name>
    <dbReference type="NCBI Taxonomy" id="45351"/>
    <lineage>
        <taxon>Eukaryota</taxon>
        <taxon>Metazoa</taxon>
        <taxon>Cnidaria</taxon>
        <taxon>Anthozoa</taxon>
        <taxon>Hexacorallia</taxon>
        <taxon>Actiniaria</taxon>
        <taxon>Edwardsiidae</taxon>
        <taxon>Nematostella</taxon>
    </lineage>
</organism>
<feature type="region of interest" description="Disordered" evidence="1">
    <location>
        <begin position="218"/>
        <end position="248"/>
    </location>
</feature>
<feature type="region of interest" description="Disordered" evidence="1">
    <location>
        <begin position="291"/>
        <end position="339"/>
    </location>
</feature>
<evidence type="ECO:0000313" key="3">
    <source>
        <dbReference type="Proteomes" id="UP000001593"/>
    </source>
</evidence>
<feature type="compositionally biased region" description="Polar residues" evidence="1">
    <location>
        <begin position="412"/>
        <end position="425"/>
    </location>
</feature>
<feature type="compositionally biased region" description="Polar residues" evidence="1">
    <location>
        <begin position="534"/>
        <end position="547"/>
    </location>
</feature>
<dbReference type="OMA" id="LESTWEW"/>
<name>A7RVY7_NEMVE</name>
<dbReference type="AlphaFoldDB" id="A7RVY7"/>
<reference evidence="2 3" key="1">
    <citation type="journal article" date="2007" name="Science">
        <title>Sea anemone genome reveals ancestral eumetazoan gene repertoire and genomic organization.</title>
        <authorList>
            <person name="Putnam N.H."/>
            <person name="Srivastava M."/>
            <person name="Hellsten U."/>
            <person name="Dirks B."/>
            <person name="Chapman J."/>
            <person name="Salamov A."/>
            <person name="Terry A."/>
            <person name="Shapiro H."/>
            <person name="Lindquist E."/>
            <person name="Kapitonov V.V."/>
            <person name="Jurka J."/>
            <person name="Genikhovich G."/>
            <person name="Grigoriev I.V."/>
            <person name="Lucas S.M."/>
            <person name="Steele R.E."/>
            <person name="Finnerty J.R."/>
            <person name="Technau U."/>
            <person name="Martindale M.Q."/>
            <person name="Rokhsar D.S."/>
        </authorList>
    </citation>
    <scope>NUCLEOTIDE SEQUENCE [LARGE SCALE GENOMIC DNA]</scope>
    <source>
        <strain evidence="3">CH2 X CH6</strain>
    </source>
</reference>
<gene>
    <name evidence="2" type="ORF">NEMVEDRAFT_v1g241073</name>
</gene>
<proteinExistence type="predicted"/>
<feature type="compositionally biased region" description="Polar residues" evidence="1">
    <location>
        <begin position="187"/>
        <end position="197"/>
    </location>
</feature>
<protein>
    <submittedName>
        <fullName evidence="2">Uncharacterized protein</fullName>
    </submittedName>
</protein>
<feature type="compositionally biased region" description="Pro residues" evidence="1">
    <location>
        <begin position="431"/>
        <end position="440"/>
    </location>
</feature>
<dbReference type="InParanoid" id="A7RVY7"/>
<keyword evidence="3" id="KW-1185">Reference proteome</keyword>
<dbReference type="Proteomes" id="UP000001593">
    <property type="component" value="Unassembled WGS sequence"/>
</dbReference>
<dbReference type="GO" id="GO:0036158">
    <property type="term" value="P:outer dynein arm assembly"/>
    <property type="evidence" value="ECO:0000318"/>
    <property type="project" value="GO_Central"/>
</dbReference>
<sequence>MTTGNATRGSDDAVTAPRTRARAGTALGVRTKRSVRMRSRAKTATRRPALSDRVEIGHQTYGRLVALPETHVGLVQLDSLAANTDTHFVAVVSSSPTLIQQADVNLKGDDLEGQFHYVNFKNKEWDTKMGPWKRSKEFYDYQAYNLGDHRASTSSESEVRFLSEALQKSLQLQARVPPAPIAREPSPANSKPQGRTLINNHVRSIVRECLKEAELQWPESDLREETPERAWEEPERTETPGVQSEVTANLDWESFTASRDAEEDHIEQSEDVEEEYGATHASPYLESTWEWSVQPHSPPTDPNNDQTSPSPELGYCPDNTQGLLEPGFYENTQDHGSRSDIHLPPSLYEPALLISSHMDLNGNEFGVHKSGSYPYVSRPASRGDGVELEEMVTMTENARLDAWRSSEAMKIASSSGVPSRVGSATSRARQQPPPPPPQRPASPSHSGPVPVKTADRWLARGKNVNAMCLRRVEKPLPGWMEGLQAHRRRPQSSPSVRRPMSSVSTRSGMSSHDPGNPGVRRARGAAAVYVSGRSPPTYTRIQSARVR</sequence>
<feature type="region of interest" description="Disordered" evidence="1">
    <location>
        <begin position="411"/>
        <end position="451"/>
    </location>
</feature>
<evidence type="ECO:0000256" key="1">
    <source>
        <dbReference type="SAM" id="MobiDB-lite"/>
    </source>
</evidence>
<dbReference type="HOGENOM" id="CLU_498111_0_0_1"/>
<feature type="region of interest" description="Disordered" evidence="1">
    <location>
        <begin position="484"/>
        <end position="547"/>
    </location>
</feature>
<feature type="compositionally biased region" description="Basic and acidic residues" evidence="1">
    <location>
        <begin position="218"/>
        <end position="238"/>
    </location>
</feature>